<proteinExistence type="predicted"/>
<feature type="compositionally biased region" description="Low complexity" evidence="1">
    <location>
        <begin position="72"/>
        <end position="89"/>
    </location>
</feature>
<dbReference type="KEGG" id="acaf:CA12_17390"/>
<evidence type="ECO:0000256" key="1">
    <source>
        <dbReference type="SAM" id="MobiDB-lite"/>
    </source>
</evidence>
<evidence type="ECO:0000313" key="3">
    <source>
        <dbReference type="EMBL" id="QDT15654.1"/>
    </source>
</evidence>
<dbReference type="Proteomes" id="UP000318741">
    <property type="component" value="Chromosome"/>
</dbReference>
<feature type="transmembrane region" description="Helical" evidence="2">
    <location>
        <begin position="186"/>
        <end position="205"/>
    </location>
</feature>
<accession>A0A517P8F8</accession>
<name>A0A517P8F8_9PLAN</name>
<organism evidence="3 4">
    <name type="scientific">Alienimonas californiensis</name>
    <dbReference type="NCBI Taxonomy" id="2527989"/>
    <lineage>
        <taxon>Bacteria</taxon>
        <taxon>Pseudomonadati</taxon>
        <taxon>Planctomycetota</taxon>
        <taxon>Planctomycetia</taxon>
        <taxon>Planctomycetales</taxon>
        <taxon>Planctomycetaceae</taxon>
        <taxon>Alienimonas</taxon>
    </lineage>
</organism>
<sequence length="312" mass="33599">MLTHCACPTCGAAVSTGTGRWTVCPHCREAFDAAIAAPAVVFEDVTPADSVVSLKAIAEPTDDPKPPTLREPQAPAAQRAAAAPSARSPGTSGAKPKPKAASRRSRPAPENASDAPPLRRPPRKTPVRKRRPAPSSDSWLTGEGLSDIAWEDETAPPPPPPPREPNPKKKPRRAKRRKRPASDRDPAADVGLAIMSLLTLFMVGPPLLTISNLIEAGRGPTLVEIVRWILTALLMIGLWSGSPFVRIVWCVLMWFVGLILVGVTLIALGGDDPRTPFLVVSTGIFLAAVFVLTLMVYNPWFNAFMERQRGER</sequence>
<evidence type="ECO:0000256" key="2">
    <source>
        <dbReference type="SAM" id="Phobius"/>
    </source>
</evidence>
<feature type="transmembrane region" description="Helical" evidence="2">
    <location>
        <begin position="276"/>
        <end position="297"/>
    </location>
</feature>
<dbReference type="AlphaFoldDB" id="A0A517P8F8"/>
<feature type="region of interest" description="Disordered" evidence="1">
    <location>
        <begin position="57"/>
        <end position="185"/>
    </location>
</feature>
<dbReference type="RefSeq" id="WP_145358564.1">
    <property type="nucleotide sequence ID" value="NZ_CP036265.1"/>
</dbReference>
<feature type="transmembrane region" description="Helical" evidence="2">
    <location>
        <begin position="248"/>
        <end position="270"/>
    </location>
</feature>
<protein>
    <submittedName>
        <fullName evidence="3">Uncharacterized protein</fullName>
    </submittedName>
</protein>
<dbReference type="EMBL" id="CP036265">
    <property type="protein sequence ID" value="QDT15654.1"/>
    <property type="molecule type" value="Genomic_DNA"/>
</dbReference>
<keyword evidence="2" id="KW-0812">Transmembrane</keyword>
<feature type="compositionally biased region" description="Basic residues" evidence="1">
    <location>
        <begin position="120"/>
        <end position="132"/>
    </location>
</feature>
<feature type="compositionally biased region" description="Pro residues" evidence="1">
    <location>
        <begin position="155"/>
        <end position="164"/>
    </location>
</feature>
<keyword evidence="2" id="KW-0472">Membrane</keyword>
<feature type="transmembrane region" description="Helical" evidence="2">
    <location>
        <begin position="225"/>
        <end position="241"/>
    </location>
</feature>
<keyword evidence="4" id="KW-1185">Reference proteome</keyword>
<evidence type="ECO:0000313" key="4">
    <source>
        <dbReference type="Proteomes" id="UP000318741"/>
    </source>
</evidence>
<gene>
    <name evidence="3" type="ORF">CA12_17390</name>
</gene>
<keyword evidence="2" id="KW-1133">Transmembrane helix</keyword>
<reference evidence="3 4" key="1">
    <citation type="submission" date="2019-02" db="EMBL/GenBank/DDBJ databases">
        <title>Deep-cultivation of Planctomycetes and their phenomic and genomic characterization uncovers novel biology.</title>
        <authorList>
            <person name="Wiegand S."/>
            <person name="Jogler M."/>
            <person name="Boedeker C."/>
            <person name="Pinto D."/>
            <person name="Vollmers J."/>
            <person name="Rivas-Marin E."/>
            <person name="Kohn T."/>
            <person name="Peeters S.H."/>
            <person name="Heuer A."/>
            <person name="Rast P."/>
            <person name="Oberbeckmann S."/>
            <person name="Bunk B."/>
            <person name="Jeske O."/>
            <person name="Meyerdierks A."/>
            <person name="Storesund J.E."/>
            <person name="Kallscheuer N."/>
            <person name="Luecker S."/>
            <person name="Lage O.M."/>
            <person name="Pohl T."/>
            <person name="Merkel B.J."/>
            <person name="Hornburger P."/>
            <person name="Mueller R.-W."/>
            <person name="Bruemmer F."/>
            <person name="Labrenz M."/>
            <person name="Spormann A.M."/>
            <person name="Op den Camp H."/>
            <person name="Overmann J."/>
            <person name="Amann R."/>
            <person name="Jetten M.S.M."/>
            <person name="Mascher T."/>
            <person name="Medema M.H."/>
            <person name="Devos D.P."/>
            <person name="Kaster A.-K."/>
            <person name="Ovreas L."/>
            <person name="Rohde M."/>
            <person name="Galperin M.Y."/>
            <person name="Jogler C."/>
        </authorList>
    </citation>
    <scope>NUCLEOTIDE SEQUENCE [LARGE SCALE GENOMIC DNA]</scope>
    <source>
        <strain evidence="3 4">CA12</strain>
    </source>
</reference>
<feature type="compositionally biased region" description="Basic residues" evidence="1">
    <location>
        <begin position="96"/>
        <end position="106"/>
    </location>
</feature>
<feature type="compositionally biased region" description="Basic residues" evidence="1">
    <location>
        <begin position="168"/>
        <end position="179"/>
    </location>
</feature>